<dbReference type="AlphaFoldDB" id="B0PGB1"/>
<reference evidence="1" key="2">
    <citation type="submission" date="2013-09" db="EMBL/GenBank/DDBJ databases">
        <title>Draft genome sequence of Anaerotruncus colihominis(DSM 17241).</title>
        <authorList>
            <person name="Sudarsanam P."/>
            <person name="Ley R."/>
            <person name="Guruge J."/>
            <person name="Turnbaugh P.J."/>
            <person name="Mahowald M."/>
            <person name="Liep D."/>
            <person name="Gordon J."/>
        </authorList>
    </citation>
    <scope>NUCLEOTIDE SEQUENCE</scope>
    <source>
        <strain evidence="1">DSM 17241</strain>
    </source>
</reference>
<keyword evidence="2" id="KW-1185">Reference proteome</keyword>
<dbReference type="Proteomes" id="UP000003803">
    <property type="component" value="Unassembled WGS sequence"/>
</dbReference>
<gene>
    <name evidence="1" type="ORF">ANACOL_03844</name>
</gene>
<comment type="caution">
    <text evidence="1">The sequence shown here is derived from an EMBL/GenBank/DDBJ whole genome shotgun (WGS) entry which is preliminary data.</text>
</comment>
<sequence>MFDFAVWIKYIKFYYLHIKGNDTPRKLLSFRGVSLKKCGRQGA</sequence>
<evidence type="ECO:0000313" key="1">
    <source>
        <dbReference type="EMBL" id="EDS09699.1"/>
    </source>
</evidence>
<evidence type="ECO:0000313" key="2">
    <source>
        <dbReference type="Proteomes" id="UP000003803"/>
    </source>
</evidence>
<organism evidence="1 2">
    <name type="scientific">Anaerotruncus colihominis DSM 17241</name>
    <dbReference type="NCBI Taxonomy" id="445972"/>
    <lineage>
        <taxon>Bacteria</taxon>
        <taxon>Bacillati</taxon>
        <taxon>Bacillota</taxon>
        <taxon>Clostridia</taxon>
        <taxon>Eubacteriales</taxon>
        <taxon>Oscillospiraceae</taxon>
        <taxon>Anaerotruncus</taxon>
    </lineage>
</organism>
<accession>B0PGB1</accession>
<reference evidence="1" key="1">
    <citation type="submission" date="2007-11" db="EMBL/GenBank/DDBJ databases">
        <authorList>
            <person name="Fulton L."/>
            <person name="Clifton S."/>
            <person name="Fulton B."/>
            <person name="Xu J."/>
            <person name="Minx P."/>
            <person name="Pepin K.H."/>
            <person name="Johnson M."/>
            <person name="Thiruvilangam P."/>
            <person name="Bhonagiri V."/>
            <person name="Nash W.E."/>
            <person name="Mardis E.R."/>
            <person name="Wilson R.K."/>
        </authorList>
    </citation>
    <scope>NUCLEOTIDE SEQUENCE [LARGE SCALE GENOMIC DNA]</scope>
    <source>
        <strain evidence="1">DSM 17241</strain>
    </source>
</reference>
<name>B0PGB1_9FIRM</name>
<protein>
    <submittedName>
        <fullName evidence="1">Uncharacterized protein</fullName>
    </submittedName>
</protein>
<proteinExistence type="predicted"/>
<dbReference type="EMBL" id="ABGD02000027">
    <property type="protein sequence ID" value="EDS09699.1"/>
    <property type="molecule type" value="Genomic_DNA"/>
</dbReference>
<dbReference type="HOGENOM" id="CLU_3228799_0_0_9"/>